<dbReference type="Proteomes" id="UP001418222">
    <property type="component" value="Unassembled WGS sequence"/>
</dbReference>
<protein>
    <recommendedName>
        <fullName evidence="7">Exostosin GT47 domain-containing protein</fullName>
    </recommendedName>
</protein>
<evidence type="ECO:0000313" key="9">
    <source>
        <dbReference type="Proteomes" id="UP001418222"/>
    </source>
</evidence>
<accession>A0AAP0C2D6</accession>
<comment type="subcellular location">
    <subcellularLocation>
        <location evidence="1">Golgi apparatus membrane</location>
        <topology evidence="1">Single-pass type II membrane protein</topology>
    </subcellularLocation>
</comment>
<comment type="caution">
    <text evidence="8">The sequence shown here is derived from an EMBL/GenBank/DDBJ whole genome shotgun (WGS) entry which is preliminary data.</text>
</comment>
<dbReference type="EMBL" id="JBBWWQ010000001">
    <property type="protein sequence ID" value="KAK8957833.1"/>
    <property type="molecule type" value="Genomic_DNA"/>
</dbReference>
<evidence type="ECO:0000256" key="1">
    <source>
        <dbReference type="ARBA" id="ARBA00004323"/>
    </source>
</evidence>
<keyword evidence="6" id="KW-1133">Transmembrane helix</keyword>
<organism evidence="8 9">
    <name type="scientific">Platanthera zijinensis</name>
    <dbReference type="NCBI Taxonomy" id="2320716"/>
    <lineage>
        <taxon>Eukaryota</taxon>
        <taxon>Viridiplantae</taxon>
        <taxon>Streptophyta</taxon>
        <taxon>Embryophyta</taxon>
        <taxon>Tracheophyta</taxon>
        <taxon>Spermatophyta</taxon>
        <taxon>Magnoliopsida</taxon>
        <taxon>Liliopsida</taxon>
        <taxon>Asparagales</taxon>
        <taxon>Orchidaceae</taxon>
        <taxon>Orchidoideae</taxon>
        <taxon>Orchideae</taxon>
        <taxon>Orchidinae</taxon>
        <taxon>Platanthera</taxon>
    </lineage>
</organism>
<reference evidence="8 9" key="1">
    <citation type="journal article" date="2022" name="Nat. Plants">
        <title>Genomes of leafy and leafless Platanthera orchids illuminate the evolution of mycoheterotrophy.</title>
        <authorList>
            <person name="Li M.H."/>
            <person name="Liu K.W."/>
            <person name="Li Z."/>
            <person name="Lu H.C."/>
            <person name="Ye Q.L."/>
            <person name="Zhang D."/>
            <person name="Wang J.Y."/>
            <person name="Li Y.F."/>
            <person name="Zhong Z.M."/>
            <person name="Liu X."/>
            <person name="Yu X."/>
            <person name="Liu D.K."/>
            <person name="Tu X.D."/>
            <person name="Liu B."/>
            <person name="Hao Y."/>
            <person name="Liao X.Y."/>
            <person name="Jiang Y.T."/>
            <person name="Sun W.H."/>
            <person name="Chen J."/>
            <person name="Chen Y.Q."/>
            <person name="Ai Y."/>
            <person name="Zhai J.W."/>
            <person name="Wu S.S."/>
            <person name="Zhou Z."/>
            <person name="Hsiao Y.Y."/>
            <person name="Wu W.L."/>
            <person name="Chen Y.Y."/>
            <person name="Lin Y.F."/>
            <person name="Hsu J.L."/>
            <person name="Li C.Y."/>
            <person name="Wang Z.W."/>
            <person name="Zhao X."/>
            <person name="Zhong W.Y."/>
            <person name="Ma X.K."/>
            <person name="Ma L."/>
            <person name="Huang J."/>
            <person name="Chen G.Z."/>
            <person name="Huang M.Z."/>
            <person name="Huang L."/>
            <person name="Peng D.H."/>
            <person name="Luo Y.B."/>
            <person name="Zou S.Q."/>
            <person name="Chen S.P."/>
            <person name="Lan S."/>
            <person name="Tsai W.C."/>
            <person name="Van de Peer Y."/>
            <person name="Liu Z.J."/>
        </authorList>
    </citation>
    <scope>NUCLEOTIDE SEQUENCE [LARGE SCALE GENOMIC DNA]</scope>
    <source>
        <strain evidence="8">Lor287</strain>
    </source>
</reference>
<dbReference type="GO" id="GO:0000139">
    <property type="term" value="C:Golgi membrane"/>
    <property type="evidence" value="ECO:0007669"/>
    <property type="project" value="UniProtKB-SubCell"/>
</dbReference>
<gene>
    <name evidence="8" type="ORF">KSP39_PZI000846</name>
</gene>
<dbReference type="AlphaFoldDB" id="A0AAP0C2D6"/>
<keyword evidence="3" id="KW-0328">Glycosyltransferase</keyword>
<proteinExistence type="inferred from homology"/>
<evidence type="ECO:0000256" key="3">
    <source>
        <dbReference type="ARBA" id="ARBA00022676"/>
    </source>
</evidence>
<comment type="similarity">
    <text evidence="2">Belongs to the glycosyltransferase 47 family.</text>
</comment>
<dbReference type="GO" id="GO:0009969">
    <property type="term" value="P:xyloglucan biosynthetic process"/>
    <property type="evidence" value="ECO:0007669"/>
    <property type="project" value="TreeGrafter"/>
</dbReference>
<feature type="domain" description="Exostosin GT47" evidence="7">
    <location>
        <begin position="147"/>
        <end position="484"/>
    </location>
</feature>
<keyword evidence="4" id="KW-0735">Signal-anchor</keyword>
<keyword evidence="3" id="KW-0808">Transferase</keyword>
<keyword evidence="5" id="KW-0333">Golgi apparatus</keyword>
<dbReference type="InterPro" id="IPR040911">
    <property type="entry name" value="Exostosin_GT47"/>
</dbReference>
<name>A0AAP0C2D6_9ASPA</name>
<dbReference type="PANTHER" id="PTHR11062:SF214">
    <property type="entry name" value="XYLOGLUCAN GALACTOSYLTRANSFERASE XLT2"/>
    <property type="match status" value="1"/>
</dbReference>
<dbReference type="GO" id="GO:0008378">
    <property type="term" value="F:galactosyltransferase activity"/>
    <property type="evidence" value="ECO:0007669"/>
    <property type="project" value="TreeGrafter"/>
</dbReference>
<dbReference type="InterPro" id="IPR004263">
    <property type="entry name" value="Exostosin"/>
</dbReference>
<keyword evidence="6" id="KW-0812">Transmembrane</keyword>
<feature type="transmembrane region" description="Helical" evidence="6">
    <location>
        <begin position="93"/>
        <end position="114"/>
    </location>
</feature>
<dbReference type="Pfam" id="PF03016">
    <property type="entry name" value="Exostosin_GT47"/>
    <property type="match status" value="1"/>
</dbReference>
<keyword evidence="6" id="KW-0472">Membrane</keyword>
<evidence type="ECO:0000256" key="4">
    <source>
        <dbReference type="ARBA" id="ARBA00022968"/>
    </source>
</evidence>
<evidence type="ECO:0000259" key="7">
    <source>
        <dbReference type="Pfam" id="PF03016"/>
    </source>
</evidence>
<sequence length="561" mass="62543">MPRGPNFAVWHPPTFVLPTSSNLLLPLPQSFGAHFSILLLVGSGHRMSPRPASPPPEMNLLKRLWSATPLSSPEHSGKGSAFQVLHLTTCRRVLLIFTVLSLQLVVLFFTRFSFRHPAPRLSLLRPEHTAPTISFDGAPSPAASPPCNSGLVYVYDIPPAFNKELIIDCSGLNPWASRCGAISNGGFGAPAADLAGIVPDSLLTSWFSTDQFIVELIFHRRILAHRCRTTNPSAASAFYIPFYGGIAVGKHLWSSNSTTDERDRASADLLRWMDSQESWRKSGGRDHFIALGRITWDFRRSHDRDWGGSFLHMPGMANVTRLLIERNPWDERDVGVPYPTGFHPRTAKEVRAWQNFVLSRPRSKLFSFAGAARAGINNDFRGLLLSECAAAGDACRAVDCSGGRCGNRSAETLSLFLDSVFCLQPRGDSYTRRSMFDCMVAGAIPVIFWRRSAYEQYTWYLPLEEEEEEATQWSVFIDRREVRSGAASVRGVLDGIGEEKIQRMRERVVGLLPQLVYAWPDEGLDEGMDDAFDVAVRGVLQRFRKRRSRGKNDTGTDGNKL</sequence>
<evidence type="ECO:0000313" key="8">
    <source>
        <dbReference type="EMBL" id="KAK8957833.1"/>
    </source>
</evidence>
<evidence type="ECO:0000256" key="5">
    <source>
        <dbReference type="ARBA" id="ARBA00023034"/>
    </source>
</evidence>
<dbReference type="PANTHER" id="PTHR11062">
    <property type="entry name" value="EXOSTOSIN HEPARAN SULFATE GLYCOSYLTRANSFERASE -RELATED"/>
    <property type="match status" value="1"/>
</dbReference>
<keyword evidence="9" id="KW-1185">Reference proteome</keyword>
<evidence type="ECO:0000256" key="2">
    <source>
        <dbReference type="ARBA" id="ARBA00010271"/>
    </source>
</evidence>
<evidence type="ECO:0000256" key="6">
    <source>
        <dbReference type="SAM" id="Phobius"/>
    </source>
</evidence>